<dbReference type="AlphaFoldDB" id="A0A3R6KB31"/>
<dbReference type="EMBL" id="QRNO01000002">
    <property type="protein sequence ID" value="RHK53081.1"/>
    <property type="molecule type" value="Genomic_DNA"/>
</dbReference>
<comment type="caution">
    <text evidence="1">The sequence shown here is derived from an EMBL/GenBank/DDBJ whole genome shotgun (WGS) entry which is preliminary data.</text>
</comment>
<proteinExistence type="predicted"/>
<protein>
    <submittedName>
        <fullName evidence="1">Uncharacterized protein</fullName>
    </submittedName>
</protein>
<sequence length="94" mass="11148">MEFAKYFKGMQGITTHQSEDIDYNYFSGTVYVNRYEFVCIDQMEESGYMVYINNPNGHDGEQWVFGYYKTFGRALKKAAAIVEKREYPKPIEIW</sequence>
<organism evidence="1 2">
    <name type="scientific">Leyella stercorea</name>
    <dbReference type="NCBI Taxonomy" id="363265"/>
    <lineage>
        <taxon>Bacteria</taxon>
        <taxon>Pseudomonadati</taxon>
        <taxon>Bacteroidota</taxon>
        <taxon>Bacteroidia</taxon>
        <taxon>Bacteroidales</taxon>
        <taxon>Prevotellaceae</taxon>
        <taxon>Leyella</taxon>
    </lineage>
</organism>
<evidence type="ECO:0000313" key="2">
    <source>
        <dbReference type="Proteomes" id="UP000286598"/>
    </source>
</evidence>
<keyword evidence="2" id="KW-1185">Reference proteome</keyword>
<gene>
    <name evidence="1" type="ORF">DW060_01070</name>
</gene>
<reference evidence="1 2" key="1">
    <citation type="submission" date="2018-08" db="EMBL/GenBank/DDBJ databases">
        <title>A genome reference for cultivated species of the human gut microbiota.</title>
        <authorList>
            <person name="Zou Y."/>
            <person name="Xue W."/>
            <person name="Luo G."/>
        </authorList>
    </citation>
    <scope>NUCLEOTIDE SEQUENCE [LARGE SCALE GENOMIC DNA]</scope>
    <source>
        <strain evidence="1 2">AF42-9</strain>
    </source>
</reference>
<evidence type="ECO:0000313" key="1">
    <source>
        <dbReference type="EMBL" id="RHK53081.1"/>
    </source>
</evidence>
<name>A0A3R6KB31_9BACT</name>
<accession>A0A3R6KB31</accession>
<dbReference type="Proteomes" id="UP000286598">
    <property type="component" value="Unassembled WGS sequence"/>
</dbReference>